<comment type="caution">
    <text evidence="4">The sequence shown here is derived from an EMBL/GenBank/DDBJ whole genome shotgun (WGS) entry which is preliminary data.</text>
</comment>
<dbReference type="Proteomes" id="UP000241167">
    <property type="component" value="Unassembled WGS sequence"/>
</dbReference>
<dbReference type="NCBIfam" id="TIGR04390">
    <property type="entry name" value="OMP_YaiO_dom"/>
    <property type="match status" value="1"/>
</dbReference>
<sequence length="370" mass="39400">MSYHALVATALLAVPQPAVAQTLAPEQAYEEGVAARTAGDIARAVELLSQVVEAQPANADAHLQLGLALSAAHRDEEAKAALSRTLEIAPDYVDARIALARLAQRRGDLDEARRQVGSISSSNQEVRDLISTLSAGEAALPYRWQLDIDGSYSALGSGRPDWKEATVQLGYNAGPATVIAGRLEGSRRFGFSDVYGELRLDQRLSSDAAIYVSLGGTPDADFRPEWQIGVGGSLRVRRGPAATAVTLDARQARYAAGDIQTVSPGVEQYIFGGRAWISGRWINIFDEAGNHQWGWLGRADVLATEAIRLFAGAADAPDVSEGVVTDTFSLFAGVSAAISQRTTIRLSIAHEDRATGTDRSQVGMGLGIRF</sequence>
<gene>
    <name evidence="4" type="ORF">C7I55_07660</name>
</gene>
<accession>A0A2P7QVW8</accession>
<dbReference type="PROSITE" id="PS50005">
    <property type="entry name" value="TPR"/>
    <property type="match status" value="1"/>
</dbReference>
<feature type="chain" id="PRO_5015126162" description="YaiO beta-barrel domain-containing protein" evidence="2">
    <location>
        <begin position="21"/>
        <end position="370"/>
    </location>
</feature>
<name>A0A2P7QVW8_9SPHN</name>
<keyword evidence="1" id="KW-0802">TPR repeat</keyword>
<dbReference type="AlphaFoldDB" id="A0A2P7QVW8"/>
<dbReference type="SMART" id="SM00028">
    <property type="entry name" value="TPR"/>
    <property type="match status" value="2"/>
</dbReference>
<feature type="signal peptide" evidence="2">
    <location>
        <begin position="1"/>
        <end position="20"/>
    </location>
</feature>
<dbReference type="RefSeq" id="WP_106512274.1">
    <property type="nucleotide sequence ID" value="NZ_PXYI01000002.1"/>
</dbReference>
<feature type="repeat" description="TPR" evidence="1">
    <location>
        <begin position="59"/>
        <end position="92"/>
    </location>
</feature>
<dbReference type="InterPro" id="IPR030887">
    <property type="entry name" value="Beta-barrel_YaiO"/>
</dbReference>
<evidence type="ECO:0000256" key="1">
    <source>
        <dbReference type="PROSITE-ProRule" id="PRU00339"/>
    </source>
</evidence>
<dbReference type="EMBL" id="PXYI01000002">
    <property type="protein sequence ID" value="PSJ42106.1"/>
    <property type="molecule type" value="Genomic_DNA"/>
</dbReference>
<dbReference type="OrthoDB" id="8038200at2"/>
<evidence type="ECO:0000256" key="2">
    <source>
        <dbReference type="SAM" id="SignalP"/>
    </source>
</evidence>
<keyword evidence="2" id="KW-0732">Signal</keyword>
<organism evidence="4 5">
    <name type="scientific">Allosphingosinicella deserti</name>
    <dbReference type="NCBI Taxonomy" id="2116704"/>
    <lineage>
        <taxon>Bacteria</taxon>
        <taxon>Pseudomonadati</taxon>
        <taxon>Pseudomonadota</taxon>
        <taxon>Alphaproteobacteria</taxon>
        <taxon>Sphingomonadales</taxon>
        <taxon>Sphingomonadaceae</taxon>
        <taxon>Allosphingosinicella</taxon>
    </lineage>
</organism>
<dbReference type="Pfam" id="PF14559">
    <property type="entry name" value="TPR_19"/>
    <property type="match status" value="1"/>
</dbReference>
<dbReference type="InterPro" id="IPR011990">
    <property type="entry name" value="TPR-like_helical_dom_sf"/>
</dbReference>
<evidence type="ECO:0000313" key="4">
    <source>
        <dbReference type="EMBL" id="PSJ42106.1"/>
    </source>
</evidence>
<evidence type="ECO:0000313" key="5">
    <source>
        <dbReference type="Proteomes" id="UP000241167"/>
    </source>
</evidence>
<protein>
    <recommendedName>
        <fullName evidence="3">YaiO beta-barrel domain-containing protein</fullName>
    </recommendedName>
</protein>
<reference evidence="4 5" key="1">
    <citation type="submission" date="2018-03" db="EMBL/GenBank/DDBJ databases">
        <title>The draft genome of Sphingosinicella sp. GL-C-18.</title>
        <authorList>
            <person name="Liu L."/>
            <person name="Li L."/>
            <person name="Liang L."/>
            <person name="Zhang X."/>
            <person name="Wang T."/>
        </authorList>
    </citation>
    <scope>NUCLEOTIDE SEQUENCE [LARGE SCALE GENOMIC DNA]</scope>
    <source>
        <strain evidence="4 5">GL-C-18</strain>
    </source>
</reference>
<dbReference type="Gene3D" id="1.25.40.10">
    <property type="entry name" value="Tetratricopeptide repeat domain"/>
    <property type="match status" value="1"/>
</dbReference>
<dbReference type="InterPro" id="IPR019734">
    <property type="entry name" value="TPR_rpt"/>
</dbReference>
<dbReference type="Pfam" id="PF19413">
    <property type="entry name" value="YaiO"/>
    <property type="match status" value="1"/>
</dbReference>
<feature type="domain" description="YaiO beta-barrel" evidence="3">
    <location>
        <begin position="147"/>
        <end position="287"/>
    </location>
</feature>
<dbReference type="SUPFAM" id="SSF48452">
    <property type="entry name" value="TPR-like"/>
    <property type="match status" value="1"/>
</dbReference>
<proteinExistence type="predicted"/>
<keyword evidence="5" id="KW-1185">Reference proteome</keyword>
<evidence type="ECO:0000259" key="3">
    <source>
        <dbReference type="Pfam" id="PF19413"/>
    </source>
</evidence>